<evidence type="ECO:0000256" key="2">
    <source>
        <dbReference type="ARBA" id="ARBA00023002"/>
    </source>
</evidence>
<evidence type="ECO:0000256" key="1">
    <source>
        <dbReference type="ARBA" id="ARBA00005854"/>
    </source>
</evidence>
<dbReference type="GO" id="GO:0051287">
    <property type="term" value="F:NAD binding"/>
    <property type="evidence" value="ECO:0007669"/>
    <property type="project" value="InterPro"/>
</dbReference>
<dbReference type="InterPro" id="IPR029753">
    <property type="entry name" value="D-isomer_DH_CS"/>
</dbReference>
<feature type="domain" description="D-isomer specific 2-hydroxyacid dehydrogenase catalytic" evidence="5">
    <location>
        <begin position="20"/>
        <end position="317"/>
    </location>
</feature>
<evidence type="ECO:0000259" key="5">
    <source>
        <dbReference type="Pfam" id="PF00389"/>
    </source>
</evidence>
<gene>
    <name evidence="7" type="ORF">Lmac_2018</name>
</gene>
<comment type="similarity">
    <text evidence="1 4">Belongs to the D-isomer specific 2-hydroxyacid dehydrogenase family.</text>
</comment>
<dbReference type="Pfam" id="PF02826">
    <property type="entry name" value="2-Hacid_dh_C"/>
    <property type="match status" value="1"/>
</dbReference>
<dbReference type="PANTHER" id="PTHR43761">
    <property type="entry name" value="D-ISOMER SPECIFIC 2-HYDROXYACID DEHYDROGENASE FAMILY PROTEIN (AFU_ORTHOLOGUE AFUA_1G13630)"/>
    <property type="match status" value="1"/>
</dbReference>
<accession>A0A0W0W160</accession>
<dbReference type="Gene3D" id="3.40.50.720">
    <property type="entry name" value="NAD(P)-binding Rossmann-like Domain"/>
    <property type="match status" value="2"/>
</dbReference>
<evidence type="ECO:0000259" key="6">
    <source>
        <dbReference type="Pfam" id="PF02826"/>
    </source>
</evidence>
<keyword evidence="2 4" id="KW-0560">Oxidoreductase</keyword>
<dbReference type="PATRIC" id="fig|466.6.peg.2137"/>
<dbReference type="EC" id="1.-.-.-" evidence="7"/>
<dbReference type="SUPFAM" id="SSF51735">
    <property type="entry name" value="NAD(P)-binding Rossmann-fold domains"/>
    <property type="match status" value="1"/>
</dbReference>
<dbReference type="PANTHER" id="PTHR43761:SF1">
    <property type="entry name" value="D-ISOMER SPECIFIC 2-HYDROXYACID DEHYDROGENASE CATALYTIC DOMAIN-CONTAINING PROTEIN-RELATED"/>
    <property type="match status" value="1"/>
</dbReference>
<protein>
    <submittedName>
        <fullName evidence="7">2-hydroxyacid dehydrogenase</fullName>
        <ecNumber evidence="7">1.-.-.-</ecNumber>
    </submittedName>
</protein>
<evidence type="ECO:0000313" key="7">
    <source>
        <dbReference type="EMBL" id="KTD25654.1"/>
    </source>
</evidence>
<dbReference type="InterPro" id="IPR036291">
    <property type="entry name" value="NAD(P)-bd_dom_sf"/>
</dbReference>
<keyword evidence="8" id="KW-1185">Reference proteome</keyword>
<evidence type="ECO:0000256" key="3">
    <source>
        <dbReference type="ARBA" id="ARBA00023027"/>
    </source>
</evidence>
<comment type="caution">
    <text evidence="7">The sequence shown here is derived from an EMBL/GenBank/DDBJ whole genome shotgun (WGS) entry which is preliminary data.</text>
</comment>
<dbReference type="Pfam" id="PF00389">
    <property type="entry name" value="2-Hacid_dh"/>
    <property type="match status" value="1"/>
</dbReference>
<dbReference type="InterPro" id="IPR006139">
    <property type="entry name" value="D-isomer_2_OHA_DH_cat_dom"/>
</dbReference>
<dbReference type="CDD" id="cd12162">
    <property type="entry name" value="2-Hacid_dh_4"/>
    <property type="match status" value="1"/>
</dbReference>
<proteinExistence type="inferred from homology"/>
<evidence type="ECO:0000313" key="8">
    <source>
        <dbReference type="Proteomes" id="UP000054908"/>
    </source>
</evidence>
<name>A0A0W0W160_9GAMM</name>
<evidence type="ECO:0000256" key="4">
    <source>
        <dbReference type="RuleBase" id="RU003719"/>
    </source>
</evidence>
<feature type="domain" description="D-isomer specific 2-hydroxyacid dehydrogenase NAD-binding" evidence="6">
    <location>
        <begin position="111"/>
        <end position="287"/>
    </location>
</feature>
<dbReference type="InterPro" id="IPR050418">
    <property type="entry name" value="D-iso_2-hydroxyacid_DH_PdxB"/>
</dbReference>
<organism evidence="7 8">
    <name type="scientific">Legionella maceachernii</name>
    <dbReference type="NCBI Taxonomy" id="466"/>
    <lineage>
        <taxon>Bacteria</taxon>
        <taxon>Pseudomonadati</taxon>
        <taxon>Pseudomonadota</taxon>
        <taxon>Gammaproteobacteria</taxon>
        <taxon>Legionellales</taxon>
        <taxon>Legionellaceae</taxon>
        <taxon>Legionella</taxon>
    </lineage>
</organism>
<dbReference type="AlphaFoldDB" id="A0A0W0W160"/>
<dbReference type="GO" id="GO:0016616">
    <property type="term" value="F:oxidoreductase activity, acting on the CH-OH group of donors, NAD or NADP as acceptor"/>
    <property type="evidence" value="ECO:0007669"/>
    <property type="project" value="InterPro"/>
</dbReference>
<dbReference type="EMBL" id="LNYL01000044">
    <property type="protein sequence ID" value="KTD25654.1"/>
    <property type="molecule type" value="Genomic_DNA"/>
</dbReference>
<sequence>MKMPNIVMLDAKPLVNDGLDLAKLHDIGHVTLFDHTTSDQEIIERTQEAEIVLVNKVKLNDTHFAHLPQLQYIGETATGVDNIDVLAAAKRGIVVTHVPHYATDSVAQHVIALLLAHTNHIELHNHSVKRGEWQAQPYFSYWLNPIIELTDLTLGLLGFGRVAQKVALIASTLGMQVIGYKPSGFQSSLAQSVSFSELLHRADVLSLHCPLNKTTQQIINSDTLSQMKATSALINTSRGGLIDEAALAQALARKQITAAYLDVLSQEPPVDNPLLALQNCFITPHMAWASFTTRKRLLNTVCENIIHFLNRQPINVVQSRLYGTDT</sequence>
<dbReference type="Proteomes" id="UP000054908">
    <property type="component" value="Unassembled WGS sequence"/>
</dbReference>
<dbReference type="InterPro" id="IPR006140">
    <property type="entry name" value="D-isomer_DH_NAD-bd"/>
</dbReference>
<dbReference type="SUPFAM" id="SSF52283">
    <property type="entry name" value="Formate/glycerate dehydrogenase catalytic domain-like"/>
    <property type="match status" value="1"/>
</dbReference>
<keyword evidence="3" id="KW-0520">NAD</keyword>
<reference evidence="7 8" key="1">
    <citation type="submission" date="2015-11" db="EMBL/GenBank/DDBJ databases">
        <title>Genomic analysis of 38 Legionella species identifies large and diverse effector repertoires.</title>
        <authorList>
            <person name="Burstein D."/>
            <person name="Amaro F."/>
            <person name="Zusman T."/>
            <person name="Lifshitz Z."/>
            <person name="Cohen O."/>
            <person name="Gilbert J.A."/>
            <person name="Pupko T."/>
            <person name="Shuman H.A."/>
            <person name="Segal G."/>
        </authorList>
    </citation>
    <scope>NUCLEOTIDE SEQUENCE [LARGE SCALE GENOMIC DNA]</scope>
    <source>
        <strain evidence="7 8">PX-1-G2-E2</strain>
    </source>
</reference>
<dbReference type="STRING" id="466.Lmac_2018"/>
<dbReference type="PROSITE" id="PS00670">
    <property type="entry name" value="D_2_HYDROXYACID_DH_2"/>
    <property type="match status" value="1"/>
</dbReference>